<accession>A0A166Z9Z5</accession>
<dbReference type="OrthoDB" id="10440444at2759"/>
<evidence type="ECO:0000313" key="1">
    <source>
        <dbReference type="EMBL" id="OAA37704.1"/>
    </source>
</evidence>
<proteinExistence type="predicted"/>
<organism evidence="1 2">
    <name type="scientific">Cordyceps fumosorosea (strain ARSEF 2679)</name>
    <name type="common">Isaria fumosorosea</name>
    <dbReference type="NCBI Taxonomy" id="1081104"/>
    <lineage>
        <taxon>Eukaryota</taxon>
        <taxon>Fungi</taxon>
        <taxon>Dikarya</taxon>
        <taxon>Ascomycota</taxon>
        <taxon>Pezizomycotina</taxon>
        <taxon>Sordariomycetes</taxon>
        <taxon>Hypocreomycetidae</taxon>
        <taxon>Hypocreales</taxon>
        <taxon>Cordycipitaceae</taxon>
        <taxon>Cordyceps</taxon>
    </lineage>
</organism>
<dbReference type="EMBL" id="AZHB01000097">
    <property type="protein sequence ID" value="OAA37704.1"/>
    <property type="molecule type" value="Genomic_DNA"/>
</dbReference>
<protein>
    <submittedName>
        <fullName evidence="1">Uncharacterized protein</fullName>
    </submittedName>
</protein>
<dbReference type="GeneID" id="30026203"/>
<evidence type="ECO:0000313" key="2">
    <source>
        <dbReference type="Proteomes" id="UP000076744"/>
    </source>
</evidence>
<comment type="caution">
    <text evidence="1">The sequence shown here is derived from an EMBL/GenBank/DDBJ whole genome shotgun (WGS) entry which is preliminary data.</text>
</comment>
<name>A0A166Z9Z5_CORFA</name>
<dbReference type="Proteomes" id="UP000076744">
    <property type="component" value="Unassembled WGS sequence"/>
</dbReference>
<gene>
    <name evidence="1" type="ORF">ISF_09911</name>
</gene>
<reference evidence="1 2" key="1">
    <citation type="journal article" date="2016" name="Genome Biol. Evol.">
        <title>Divergent and convergent evolution of fungal pathogenicity.</title>
        <authorList>
            <person name="Shang Y."/>
            <person name="Xiao G."/>
            <person name="Zheng P."/>
            <person name="Cen K."/>
            <person name="Zhan S."/>
            <person name="Wang C."/>
        </authorList>
    </citation>
    <scope>NUCLEOTIDE SEQUENCE [LARGE SCALE GENOMIC DNA]</scope>
    <source>
        <strain evidence="1 2">ARSEF 2679</strain>
    </source>
</reference>
<dbReference type="AlphaFoldDB" id="A0A166Z9Z5"/>
<dbReference type="RefSeq" id="XP_018699307.1">
    <property type="nucleotide sequence ID" value="XM_018853510.1"/>
</dbReference>
<keyword evidence="2" id="KW-1185">Reference proteome</keyword>
<sequence>MNNATTTANMTGIVKAPGNDSQGGGCLTGNRIPGLDDTLPKHGAFFASGLSDNGTYNATAWALCCARHQVSLALSCYPYCEIPPEMLGKDKDTSRIGRDMAACIGDTTLTAVLINQAPTTAGLPKLLTVGMMLVYILM</sequence>